<feature type="compositionally biased region" description="Low complexity" evidence="1">
    <location>
        <begin position="8"/>
        <end position="21"/>
    </location>
</feature>
<name>A0A7M7T7K8_NASVI</name>
<feature type="compositionally biased region" description="Basic and acidic residues" evidence="1">
    <location>
        <begin position="26"/>
        <end position="58"/>
    </location>
</feature>
<evidence type="ECO:0000313" key="2">
    <source>
        <dbReference type="EnsemblMetazoa" id="XP_031780278"/>
    </source>
</evidence>
<dbReference type="EnsemblMetazoa" id="XM_031924418">
    <property type="protein sequence ID" value="XP_031780278"/>
    <property type="gene ID" value="LOC103317546"/>
</dbReference>
<dbReference type="Proteomes" id="UP000002358">
    <property type="component" value="Chromosome 2"/>
</dbReference>
<proteinExistence type="predicted"/>
<feature type="compositionally biased region" description="Polar residues" evidence="1">
    <location>
        <begin position="180"/>
        <end position="200"/>
    </location>
</feature>
<evidence type="ECO:0000256" key="1">
    <source>
        <dbReference type="SAM" id="MobiDB-lite"/>
    </source>
</evidence>
<keyword evidence="3" id="KW-1185">Reference proteome</keyword>
<protein>
    <submittedName>
        <fullName evidence="2">Uncharacterized protein</fullName>
    </submittedName>
</protein>
<feature type="compositionally biased region" description="Basic and acidic residues" evidence="1">
    <location>
        <begin position="144"/>
        <end position="176"/>
    </location>
</feature>
<sequence>MTQTVDSTNETPNTEINNNRNGIKRPRTDGVEVFEGKTKKMKTSGEKREQQVRSDKVHTSKKNSPSHPIDVSVSTLSASTPERLSRDYAASWKPSTSDEATDEPLDLSVAKRDSETQEMTQTVDSTNETPNTEINNNRNGIKRPRTDGVEVFEGKTKKMKTSGEKREQQVRSDKVHTSKKNSPSHPIDVSVSTLSASTPERLSRDYAASWKPSTSDEATDEPLDLSVAKRDSETLTRKTAQEPLADIERSFLGIQRSGSHNVPDEALEFWQTVSAWWQNL</sequence>
<dbReference type="KEGG" id="nvi:103317546"/>
<feature type="compositionally biased region" description="Basic and acidic residues" evidence="1">
    <location>
        <begin position="227"/>
        <end position="238"/>
    </location>
</feature>
<feature type="compositionally biased region" description="Polar residues" evidence="1">
    <location>
        <begin position="62"/>
        <end position="82"/>
    </location>
</feature>
<feature type="region of interest" description="Disordered" evidence="1">
    <location>
        <begin position="1"/>
        <end position="238"/>
    </location>
</feature>
<organism evidence="2 3">
    <name type="scientific">Nasonia vitripennis</name>
    <name type="common">Parasitic wasp</name>
    <dbReference type="NCBI Taxonomy" id="7425"/>
    <lineage>
        <taxon>Eukaryota</taxon>
        <taxon>Metazoa</taxon>
        <taxon>Ecdysozoa</taxon>
        <taxon>Arthropoda</taxon>
        <taxon>Hexapoda</taxon>
        <taxon>Insecta</taxon>
        <taxon>Pterygota</taxon>
        <taxon>Neoptera</taxon>
        <taxon>Endopterygota</taxon>
        <taxon>Hymenoptera</taxon>
        <taxon>Apocrita</taxon>
        <taxon>Proctotrupomorpha</taxon>
        <taxon>Chalcidoidea</taxon>
        <taxon>Pteromalidae</taxon>
        <taxon>Pteromalinae</taxon>
        <taxon>Nasonia</taxon>
    </lineage>
</organism>
<dbReference type="RefSeq" id="XP_031780278.1">
    <property type="nucleotide sequence ID" value="XM_031924418.2"/>
</dbReference>
<evidence type="ECO:0000313" key="3">
    <source>
        <dbReference type="Proteomes" id="UP000002358"/>
    </source>
</evidence>
<dbReference type="InParanoid" id="A0A7M7T7K8"/>
<feature type="compositionally biased region" description="Low complexity" evidence="1">
    <location>
        <begin position="126"/>
        <end position="139"/>
    </location>
</feature>
<reference evidence="2" key="1">
    <citation type="submission" date="2021-01" db="UniProtKB">
        <authorList>
            <consortium name="EnsemblMetazoa"/>
        </authorList>
    </citation>
    <scope>IDENTIFICATION</scope>
</reference>
<dbReference type="AlphaFoldDB" id="A0A7M7T7K8"/>
<dbReference type="GeneID" id="103317546"/>
<accession>A0A7M7T7K8</accession>